<feature type="compositionally biased region" description="Basic and acidic residues" evidence="1">
    <location>
        <begin position="58"/>
        <end position="74"/>
    </location>
</feature>
<feature type="region of interest" description="Disordered" evidence="1">
    <location>
        <begin position="39"/>
        <end position="74"/>
    </location>
</feature>
<name>A0AAD6IXL9_DREDA</name>
<dbReference type="AlphaFoldDB" id="A0AAD6IXL9"/>
<proteinExistence type="predicted"/>
<feature type="region of interest" description="Disordered" evidence="1">
    <location>
        <begin position="1"/>
        <end position="22"/>
    </location>
</feature>
<comment type="caution">
    <text evidence="2">The sequence shown here is derived from an EMBL/GenBank/DDBJ whole genome shotgun (WGS) entry which is preliminary data.</text>
</comment>
<evidence type="ECO:0000256" key="1">
    <source>
        <dbReference type="SAM" id="MobiDB-lite"/>
    </source>
</evidence>
<protein>
    <submittedName>
        <fullName evidence="2">Uncharacterized protein</fullName>
    </submittedName>
</protein>
<organism evidence="2 3">
    <name type="scientific">Drechslerella dactyloides</name>
    <name type="common">Nematode-trapping fungus</name>
    <name type="synonym">Arthrobotrys dactyloides</name>
    <dbReference type="NCBI Taxonomy" id="74499"/>
    <lineage>
        <taxon>Eukaryota</taxon>
        <taxon>Fungi</taxon>
        <taxon>Dikarya</taxon>
        <taxon>Ascomycota</taxon>
        <taxon>Pezizomycotina</taxon>
        <taxon>Orbiliomycetes</taxon>
        <taxon>Orbiliales</taxon>
        <taxon>Orbiliaceae</taxon>
        <taxon>Drechslerella</taxon>
    </lineage>
</organism>
<reference evidence="2" key="1">
    <citation type="submission" date="2023-01" db="EMBL/GenBank/DDBJ databases">
        <title>The chitinases involved in constricting ring structure development in the nematode-trapping fungus Drechslerella dactyloides.</title>
        <authorList>
            <person name="Wang R."/>
            <person name="Zhang L."/>
            <person name="Tang P."/>
            <person name="Li S."/>
            <person name="Liang L."/>
        </authorList>
    </citation>
    <scope>NUCLEOTIDE SEQUENCE</scope>
    <source>
        <strain evidence="2">YMF1.00031</strain>
    </source>
</reference>
<keyword evidence="3" id="KW-1185">Reference proteome</keyword>
<evidence type="ECO:0000313" key="3">
    <source>
        <dbReference type="Proteomes" id="UP001221413"/>
    </source>
</evidence>
<accession>A0AAD6IXL9</accession>
<gene>
    <name evidence="2" type="ORF">Dda_4446</name>
</gene>
<sequence>MCCRQQQQRRAAVGGRDSVDGLGSRCRQAAPLALALRDARREGSGEAGGAIQTNGRADGAKEDEQKGREKRRSVAEDICWRKGEARLVDGDLA</sequence>
<dbReference type="EMBL" id="JAQGDS010000005">
    <property type="protein sequence ID" value="KAJ6260222.1"/>
    <property type="molecule type" value="Genomic_DNA"/>
</dbReference>
<feature type="compositionally biased region" description="Low complexity" evidence="1">
    <location>
        <begin position="1"/>
        <end position="10"/>
    </location>
</feature>
<evidence type="ECO:0000313" key="2">
    <source>
        <dbReference type="EMBL" id="KAJ6260222.1"/>
    </source>
</evidence>
<dbReference type="Proteomes" id="UP001221413">
    <property type="component" value="Unassembled WGS sequence"/>
</dbReference>